<dbReference type="EMBL" id="JACVVK020000088">
    <property type="protein sequence ID" value="KAK7493894.1"/>
    <property type="molecule type" value="Genomic_DNA"/>
</dbReference>
<organism evidence="2 3">
    <name type="scientific">Batillaria attramentaria</name>
    <dbReference type="NCBI Taxonomy" id="370345"/>
    <lineage>
        <taxon>Eukaryota</taxon>
        <taxon>Metazoa</taxon>
        <taxon>Spiralia</taxon>
        <taxon>Lophotrochozoa</taxon>
        <taxon>Mollusca</taxon>
        <taxon>Gastropoda</taxon>
        <taxon>Caenogastropoda</taxon>
        <taxon>Sorbeoconcha</taxon>
        <taxon>Cerithioidea</taxon>
        <taxon>Batillariidae</taxon>
        <taxon>Batillaria</taxon>
    </lineage>
</organism>
<sequence>MFTRTAASVDTGDLRLVITLSLVQTSGGRRWASRRASLPSVLANYPDIASLRGKEHHKASEENLYKDQSPPQTNSSPGRLFTVMRVDTAGSRGRTHVGVGDRKCNHTPQTAMM</sequence>
<accession>A0ABD0L3B0</accession>
<comment type="caution">
    <text evidence="2">The sequence shown here is derived from an EMBL/GenBank/DDBJ whole genome shotgun (WGS) entry which is preliminary data.</text>
</comment>
<feature type="region of interest" description="Disordered" evidence="1">
    <location>
        <begin position="53"/>
        <end position="79"/>
    </location>
</feature>
<evidence type="ECO:0000313" key="3">
    <source>
        <dbReference type="Proteomes" id="UP001519460"/>
    </source>
</evidence>
<protein>
    <submittedName>
        <fullName evidence="2">Uncharacterized protein</fullName>
    </submittedName>
</protein>
<dbReference type="AlphaFoldDB" id="A0ABD0L3B0"/>
<proteinExistence type="predicted"/>
<evidence type="ECO:0000313" key="2">
    <source>
        <dbReference type="EMBL" id="KAK7493894.1"/>
    </source>
</evidence>
<feature type="region of interest" description="Disordered" evidence="1">
    <location>
        <begin position="91"/>
        <end position="113"/>
    </location>
</feature>
<name>A0ABD0L3B0_9CAEN</name>
<gene>
    <name evidence="2" type="ORF">BaRGS_00014776</name>
</gene>
<keyword evidence="3" id="KW-1185">Reference proteome</keyword>
<reference evidence="2 3" key="1">
    <citation type="journal article" date="2023" name="Sci. Data">
        <title>Genome assembly of the Korean intertidal mud-creeper Batillaria attramentaria.</title>
        <authorList>
            <person name="Patra A.K."/>
            <person name="Ho P.T."/>
            <person name="Jun S."/>
            <person name="Lee S.J."/>
            <person name="Kim Y."/>
            <person name="Won Y.J."/>
        </authorList>
    </citation>
    <scope>NUCLEOTIDE SEQUENCE [LARGE SCALE GENOMIC DNA]</scope>
    <source>
        <strain evidence="2">Wonlab-2016</strain>
    </source>
</reference>
<dbReference type="Proteomes" id="UP001519460">
    <property type="component" value="Unassembled WGS sequence"/>
</dbReference>
<evidence type="ECO:0000256" key="1">
    <source>
        <dbReference type="SAM" id="MobiDB-lite"/>
    </source>
</evidence>